<dbReference type="EMBL" id="OZ021745">
    <property type="protein sequence ID" value="CAK9313695.1"/>
    <property type="molecule type" value="Genomic_DNA"/>
</dbReference>
<evidence type="ECO:0000313" key="1">
    <source>
        <dbReference type="EMBL" id="CAK9313695.1"/>
    </source>
</evidence>
<proteinExistence type="predicted"/>
<reference evidence="1 2" key="1">
    <citation type="submission" date="2024-03" db="EMBL/GenBank/DDBJ databases">
        <authorList>
            <person name="Gkanogiannis A."/>
            <person name="Becerra Lopez-Lavalle L."/>
        </authorList>
    </citation>
    <scope>NUCLEOTIDE SEQUENCE [LARGE SCALE GENOMIC DNA]</scope>
</reference>
<sequence>MSVSNNSRRPKWSLSGPLVLFYPPTNCSPWPPQNRPPNPQCQICSKFGHTTLSCYSLHNLSFYTFLQARTPTYHADFTQIASHVPSFAQPSNMSYSSSPVHPDEG</sequence>
<protein>
    <submittedName>
        <fullName evidence="1">Uncharacterized protein</fullName>
    </submittedName>
</protein>
<keyword evidence="2" id="KW-1185">Reference proteome</keyword>
<accession>A0ABP0XZV6</accession>
<dbReference type="Proteomes" id="UP001642487">
    <property type="component" value="Chromosome 11"/>
</dbReference>
<name>A0ABP0XZV6_9ROSI</name>
<organism evidence="1 2">
    <name type="scientific">Citrullus colocynthis</name>
    <name type="common">colocynth</name>
    <dbReference type="NCBI Taxonomy" id="252529"/>
    <lineage>
        <taxon>Eukaryota</taxon>
        <taxon>Viridiplantae</taxon>
        <taxon>Streptophyta</taxon>
        <taxon>Embryophyta</taxon>
        <taxon>Tracheophyta</taxon>
        <taxon>Spermatophyta</taxon>
        <taxon>Magnoliopsida</taxon>
        <taxon>eudicotyledons</taxon>
        <taxon>Gunneridae</taxon>
        <taxon>Pentapetalae</taxon>
        <taxon>rosids</taxon>
        <taxon>fabids</taxon>
        <taxon>Cucurbitales</taxon>
        <taxon>Cucurbitaceae</taxon>
        <taxon>Benincaseae</taxon>
        <taxon>Citrullus</taxon>
    </lineage>
</organism>
<gene>
    <name evidence="1" type="ORF">CITCOLO1_LOCUS5423</name>
</gene>
<evidence type="ECO:0000313" key="2">
    <source>
        <dbReference type="Proteomes" id="UP001642487"/>
    </source>
</evidence>